<evidence type="ECO:0000256" key="1">
    <source>
        <dbReference type="SAM" id="Coils"/>
    </source>
</evidence>
<keyword evidence="3" id="KW-1185">Reference proteome</keyword>
<protein>
    <submittedName>
        <fullName evidence="2">Uncharacterized protein</fullName>
    </submittedName>
</protein>
<sequence length="211" mass="25348">MTLEQKKVSLSIETDWLTFEYVDRLSKELENIQNTIKNIEQLTKSRFEELREWYLLDPTEWLEDIESEIETLKKKSKERFNKLKVEQEGLAERQLDEFSKMANAILAEVRENRKVFLKEIDRVEIQVNDTIVESLKSDMYRPLEQQIRSMEDKITSQEQEIQLQSKKIDNLTKLVHSLHEQNDIQHTQLLHSLKELKTQREQPNHVQEEVR</sequence>
<reference evidence="3" key="1">
    <citation type="submission" date="2017-08" db="EMBL/GenBank/DDBJ databases">
        <authorList>
            <person name="Varghese N."/>
            <person name="Submissions S."/>
        </authorList>
    </citation>
    <scope>NUCLEOTIDE SEQUENCE [LARGE SCALE GENOMIC DNA]</scope>
    <source>
        <strain evidence="3">JC22</strain>
    </source>
</reference>
<dbReference type="Proteomes" id="UP000219636">
    <property type="component" value="Unassembled WGS sequence"/>
</dbReference>
<name>A0A285SS43_9BACL</name>
<feature type="coiled-coil region" evidence="1">
    <location>
        <begin position="106"/>
        <end position="174"/>
    </location>
</feature>
<gene>
    <name evidence="2" type="ORF">SAMN05880501_105178</name>
</gene>
<evidence type="ECO:0000313" key="3">
    <source>
        <dbReference type="Proteomes" id="UP000219636"/>
    </source>
</evidence>
<feature type="coiled-coil region" evidence="1">
    <location>
        <begin position="22"/>
        <end position="82"/>
    </location>
</feature>
<dbReference type="EMBL" id="OBMQ01000005">
    <property type="protein sequence ID" value="SOC09094.1"/>
    <property type="molecule type" value="Genomic_DNA"/>
</dbReference>
<evidence type="ECO:0000313" key="2">
    <source>
        <dbReference type="EMBL" id="SOC09094.1"/>
    </source>
</evidence>
<keyword evidence="1" id="KW-0175">Coiled coil</keyword>
<dbReference type="AlphaFoldDB" id="A0A285SS43"/>
<organism evidence="2 3">
    <name type="scientific">Ureibacillus xyleni</name>
    <dbReference type="NCBI Taxonomy" id="614648"/>
    <lineage>
        <taxon>Bacteria</taxon>
        <taxon>Bacillati</taxon>
        <taxon>Bacillota</taxon>
        <taxon>Bacilli</taxon>
        <taxon>Bacillales</taxon>
        <taxon>Caryophanaceae</taxon>
        <taxon>Ureibacillus</taxon>
    </lineage>
</organism>
<dbReference type="RefSeq" id="WP_097073437.1">
    <property type="nucleotide sequence ID" value="NZ_OBMQ01000005.1"/>
</dbReference>
<accession>A0A285SS43</accession>
<proteinExistence type="predicted"/>